<dbReference type="Proteomes" id="UP000035642">
    <property type="component" value="Unassembled WGS sequence"/>
</dbReference>
<organism evidence="1 2">
    <name type="scientific">Angiostrongylus cantonensis</name>
    <name type="common">Rat lungworm</name>
    <dbReference type="NCBI Taxonomy" id="6313"/>
    <lineage>
        <taxon>Eukaryota</taxon>
        <taxon>Metazoa</taxon>
        <taxon>Ecdysozoa</taxon>
        <taxon>Nematoda</taxon>
        <taxon>Chromadorea</taxon>
        <taxon>Rhabditida</taxon>
        <taxon>Rhabditina</taxon>
        <taxon>Rhabditomorpha</taxon>
        <taxon>Strongyloidea</taxon>
        <taxon>Metastrongylidae</taxon>
        <taxon>Angiostrongylus</taxon>
    </lineage>
</organism>
<protein>
    <submittedName>
        <fullName evidence="2">Uncharacterized protein</fullName>
    </submittedName>
</protein>
<evidence type="ECO:0000313" key="2">
    <source>
        <dbReference type="WBParaSite" id="ACAC_0000438501-mRNA-1"/>
    </source>
</evidence>
<dbReference type="WBParaSite" id="ACAC_0000438501-mRNA-1">
    <property type="protein sequence ID" value="ACAC_0000438501-mRNA-1"/>
    <property type="gene ID" value="ACAC_0000438501"/>
</dbReference>
<evidence type="ECO:0000313" key="1">
    <source>
        <dbReference type="Proteomes" id="UP000035642"/>
    </source>
</evidence>
<sequence>MEKKTEDMCSAFFRLTIEESSEEAPSFAQEPAGFVSSFRIRRRMEIENNSDAQNMSSSTVSNNRKKEIMGRILSDRTKIFATSYVSISDESNSQDVEVVDITVCKGAQSRLAKKVVDMPPFLKKVFDLVNSFKGGPSSRILSPRIAPVVPQIRPHKGVLSPSVFPFYNDEREEQILPIPKRPVHCEDDVRPGSDGV</sequence>
<reference evidence="1" key="1">
    <citation type="submission" date="2012-09" db="EMBL/GenBank/DDBJ databases">
        <authorList>
            <person name="Martin A.A."/>
        </authorList>
    </citation>
    <scope>NUCLEOTIDE SEQUENCE</scope>
</reference>
<dbReference type="STRING" id="6313.A0A0K0D2U0"/>
<dbReference type="AlphaFoldDB" id="A0A0K0D2U0"/>
<reference evidence="2" key="2">
    <citation type="submission" date="2017-02" db="UniProtKB">
        <authorList>
            <consortium name="WormBaseParasite"/>
        </authorList>
    </citation>
    <scope>IDENTIFICATION</scope>
</reference>
<proteinExistence type="predicted"/>
<accession>A0A0K0D2U0</accession>
<name>A0A0K0D2U0_ANGCA</name>
<keyword evidence="1" id="KW-1185">Reference proteome</keyword>